<evidence type="ECO:0000256" key="2">
    <source>
        <dbReference type="ARBA" id="ARBA00022670"/>
    </source>
</evidence>
<dbReference type="Proteomes" id="UP000092460">
    <property type="component" value="Unassembled WGS sequence"/>
</dbReference>
<accession>A0A1B0BTI4</accession>
<keyword evidence="8" id="KW-1185">Reference proteome</keyword>
<sequence length="401" mass="45284">MDRRFATYAKIDISNGDFQRLAPGRWLNDLIIEVYSKWVMNKQTAAGIRDQVHLASPFLYRKIAQAIPNEKLLLRQAQRNQVAEKKCLIIPICEQAHWRLWIVAHPDLMAEASAIYVIDSLENYPTEEIASHIRRYIQLLNRGKHGQDFPCDSQSLPLRKVQVPPQANQSDCGVYLLRNLEAYLQQDEARWDPHALSLAWCTAAEDQRPRMKIAAVLLRLATEEGEARASASEPVDDADDVTIITPTAESITVRTMTIDEPARTTTTNEPMKPWTNEEPISLGVIIPNNSGDNLLHITPTIGLLGGAPATSGPIFGEGDEWVQVERGDPRPTENYNPSVSRETTSQKTTRTYLHPATKEKRRKVDKIPQTSRFAAKTTTDSIAHLHSILETNRRYRAIVRE</sequence>
<evidence type="ECO:0000256" key="4">
    <source>
        <dbReference type="ARBA" id="ARBA00022807"/>
    </source>
</evidence>
<evidence type="ECO:0000313" key="8">
    <source>
        <dbReference type="Proteomes" id="UP000092460"/>
    </source>
</evidence>
<dbReference type="GO" id="GO:0008234">
    <property type="term" value="F:cysteine-type peptidase activity"/>
    <property type="evidence" value="ECO:0007669"/>
    <property type="project" value="UniProtKB-KW"/>
</dbReference>
<evidence type="ECO:0000313" key="7">
    <source>
        <dbReference type="EnsemblMetazoa" id="GPPI040041-PA"/>
    </source>
</evidence>
<evidence type="ECO:0000259" key="6">
    <source>
        <dbReference type="PROSITE" id="PS50600"/>
    </source>
</evidence>
<protein>
    <recommendedName>
        <fullName evidence="6">Ubiquitin-like protease family profile domain-containing protein</fullName>
    </recommendedName>
</protein>
<dbReference type="InterPro" id="IPR003653">
    <property type="entry name" value="Peptidase_C48_C"/>
</dbReference>
<name>A0A1B0BTI4_9MUSC</name>
<reference evidence="8" key="1">
    <citation type="submission" date="2015-01" db="EMBL/GenBank/DDBJ databases">
        <authorList>
            <person name="Aksoy S."/>
            <person name="Warren W."/>
            <person name="Wilson R.K."/>
        </authorList>
    </citation>
    <scope>NUCLEOTIDE SEQUENCE [LARGE SCALE GENOMIC DNA]</scope>
    <source>
        <strain evidence="8">IAEA</strain>
    </source>
</reference>
<dbReference type="EnsemblMetazoa" id="GPPI040041-RA">
    <property type="protein sequence ID" value="GPPI040041-PA"/>
    <property type="gene ID" value="GPPI040041"/>
</dbReference>
<organism evidence="7 8">
    <name type="scientific">Glossina palpalis gambiensis</name>
    <dbReference type="NCBI Taxonomy" id="67801"/>
    <lineage>
        <taxon>Eukaryota</taxon>
        <taxon>Metazoa</taxon>
        <taxon>Ecdysozoa</taxon>
        <taxon>Arthropoda</taxon>
        <taxon>Hexapoda</taxon>
        <taxon>Insecta</taxon>
        <taxon>Pterygota</taxon>
        <taxon>Neoptera</taxon>
        <taxon>Endopterygota</taxon>
        <taxon>Diptera</taxon>
        <taxon>Brachycera</taxon>
        <taxon>Muscomorpha</taxon>
        <taxon>Hippoboscoidea</taxon>
        <taxon>Glossinidae</taxon>
        <taxon>Glossina</taxon>
    </lineage>
</organism>
<dbReference type="Gene3D" id="3.40.395.10">
    <property type="entry name" value="Adenoviral Proteinase, Chain A"/>
    <property type="match status" value="1"/>
</dbReference>
<keyword evidence="2" id="KW-0645">Protease</keyword>
<dbReference type="Pfam" id="PF02902">
    <property type="entry name" value="Peptidase_C48"/>
    <property type="match status" value="1"/>
</dbReference>
<feature type="domain" description="Ubiquitin-like protease family profile" evidence="6">
    <location>
        <begin position="11"/>
        <end position="183"/>
    </location>
</feature>
<evidence type="ECO:0000256" key="5">
    <source>
        <dbReference type="SAM" id="MobiDB-lite"/>
    </source>
</evidence>
<keyword evidence="4" id="KW-0788">Thiol protease</keyword>
<dbReference type="PROSITE" id="PS50600">
    <property type="entry name" value="ULP_PROTEASE"/>
    <property type="match status" value="1"/>
</dbReference>
<evidence type="ECO:0000256" key="1">
    <source>
        <dbReference type="ARBA" id="ARBA00005234"/>
    </source>
</evidence>
<dbReference type="GO" id="GO:0006508">
    <property type="term" value="P:proteolysis"/>
    <property type="evidence" value="ECO:0007669"/>
    <property type="project" value="UniProtKB-KW"/>
</dbReference>
<dbReference type="SUPFAM" id="SSF54001">
    <property type="entry name" value="Cysteine proteinases"/>
    <property type="match status" value="1"/>
</dbReference>
<evidence type="ECO:0000256" key="3">
    <source>
        <dbReference type="ARBA" id="ARBA00022801"/>
    </source>
</evidence>
<dbReference type="InterPro" id="IPR038765">
    <property type="entry name" value="Papain-like_cys_pep_sf"/>
</dbReference>
<proteinExistence type="inferred from homology"/>
<dbReference type="GO" id="GO:0016926">
    <property type="term" value="P:protein desumoylation"/>
    <property type="evidence" value="ECO:0007669"/>
    <property type="project" value="UniProtKB-ARBA"/>
</dbReference>
<dbReference type="PANTHER" id="PTHR46915:SF2">
    <property type="entry name" value="UBIQUITIN-LIKE PROTEASE 4"/>
    <property type="match status" value="1"/>
</dbReference>
<dbReference type="EMBL" id="JXJN01020184">
    <property type="status" value="NOT_ANNOTATED_CDS"/>
    <property type="molecule type" value="Genomic_DNA"/>
</dbReference>
<feature type="compositionally biased region" description="Polar residues" evidence="5">
    <location>
        <begin position="333"/>
        <end position="349"/>
    </location>
</feature>
<dbReference type="AlphaFoldDB" id="A0A1B0BTI4"/>
<keyword evidence="3" id="KW-0378">Hydrolase</keyword>
<dbReference type="VEuPathDB" id="VectorBase:GPPI040041"/>
<feature type="region of interest" description="Disordered" evidence="5">
    <location>
        <begin position="327"/>
        <end position="349"/>
    </location>
</feature>
<reference evidence="7" key="2">
    <citation type="submission" date="2020-05" db="UniProtKB">
        <authorList>
            <consortium name="EnsemblMetazoa"/>
        </authorList>
    </citation>
    <scope>IDENTIFICATION</scope>
    <source>
        <strain evidence="7">IAEA</strain>
    </source>
</reference>
<dbReference type="STRING" id="67801.A0A1B0BTI4"/>
<dbReference type="PANTHER" id="PTHR46915">
    <property type="entry name" value="UBIQUITIN-LIKE PROTEASE 4-RELATED"/>
    <property type="match status" value="1"/>
</dbReference>
<comment type="similarity">
    <text evidence="1">Belongs to the peptidase C48 family.</text>
</comment>